<protein>
    <submittedName>
        <fullName evidence="1">Uncharacterized protein</fullName>
    </submittedName>
</protein>
<gene>
    <name evidence="1" type="ORF">JWJ88_20510</name>
</gene>
<reference evidence="1 2" key="1">
    <citation type="submission" date="2021-02" db="EMBL/GenBank/DDBJ databases">
        <title>Paracoccus methylovroum sp.nov., a new methanol and methylamine utilizing methylotrophic denitrifer.</title>
        <authorList>
            <person name="Timsy T."/>
            <person name="Behrendt U."/>
            <person name="Ulrich A."/>
            <person name="Spanner T."/>
            <person name="Foesel B.U."/>
            <person name="Horn M.A."/>
            <person name="Kolb S."/>
        </authorList>
    </citation>
    <scope>NUCLEOTIDE SEQUENCE [LARGE SCALE GENOMIC DNA]</scope>
    <source>
        <strain evidence="1 2">H4-D09</strain>
        <plasmid evidence="1 2">p2</plasmid>
    </source>
</reference>
<geneLocation type="plasmid" evidence="1 2">
    <name>p2</name>
</geneLocation>
<evidence type="ECO:0000313" key="2">
    <source>
        <dbReference type="Proteomes" id="UP000663629"/>
    </source>
</evidence>
<keyword evidence="1" id="KW-0614">Plasmid</keyword>
<name>A0ABX7JQL8_9RHOB</name>
<evidence type="ECO:0000313" key="1">
    <source>
        <dbReference type="EMBL" id="QRZ16159.1"/>
    </source>
</evidence>
<dbReference type="Proteomes" id="UP000663629">
    <property type="component" value="Plasmid p2"/>
</dbReference>
<dbReference type="RefSeq" id="WP_205297043.1">
    <property type="nucleotide sequence ID" value="NZ_CP070372.1"/>
</dbReference>
<proteinExistence type="predicted"/>
<keyword evidence="2" id="KW-1185">Reference proteome</keyword>
<accession>A0ABX7JQL8</accession>
<sequence length="191" mass="21809">MIFRRHHGAKIEIRTPNCHTEVADYMSWIVMNLKIATIALLACGYANLAFAECGAGFRRAFSCEIPEYNAHIELCWNDEFQMEYNYYAEGEWELTFRPKGWELVWKPVRGVTSSATGMALSNNGTYYVLFVDDRLYWPETDGRLSPSPNPAVLQVYSSHQSMKDPENDRPVVRRVCQPDTISVADDFAPAP</sequence>
<organism evidence="1 2">
    <name type="scientific">Paracoccus methylovorus</name>
    <dbReference type="NCBI Taxonomy" id="2812658"/>
    <lineage>
        <taxon>Bacteria</taxon>
        <taxon>Pseudomonadati</taxon>
        <taxon>Pseudomonadota</taxon>
        <taxon>Alphaproteobacteria</taxon>
        <taxon>Rhodobacterales</taxon>
        <taxon>Paracoccaceae</taxon>
        <taxon>Paracoccus</taxon>
    </lineage>
</organism>
<dbReference type="EMBL" id="CP070372">
    <property type="protein sequence ID" value="QRZ16159.1"/>
    <property type="molecule type" value="Genomic_DNA"/>
</dbReference>